<gene>
    <name evidence="1" type="ORF">NDU88_004253</name>
</gene>
<dbReference type="Proteomes" id="UP001066276">
    <property type="component" value="Chromosome 4_1"/>
</dbReference>
<keyword evidence="2" id="KW-1185">Reference proteome</keyword>
<proteinExistence type="predicted"/>
<name>A0AAV7T8L7_PLEWA</name>
<organism evidence="1 2">
    <name type="scientific">Pleurodeles waltl</name>
    <name type="common">Iberian ribbed newt</name>
    <dbReference type="NCBI Taxonomy" id="8319"/>
    <lineage>
        <taxon>Eukaryota</taxon>
        <taxon>Metazoa</taxon>
        <taxon>Chordata</taxon>
        <taxon>Craniata</taxon>
        <taxon>Vertebrata</taxon>
        <taxon>Euteleostomi</taxon>
        <taxon>Amphibia</taxon>
        <taxon>Batrachia</taxon>
        <taxon>Caudata</taxon>
        <taxon>Salamandroidea</taxon>
        <taxon>Salamandridae</taxon>
        <taxon>Pleurodelinae</taxon>
        <taxon>Pleurodeles</taxon>
    </lineage>
</organism>
<accession>A0AAV7T8L7</accession>
<dbReference type="EMBL" id="JANPWB010000007">
    <property type="protein sequence ID" value="KAJ1172406.1"/>
    <property type="molecule type" value="Genomic_DNA"/>
</dbReference>
<comment type="caution">
    <text evidence="1">The sequence shown here is derived from an EMBL/GenBank/DDBJ whole genome shotgun (WGS) entry which is preliminary data.</text>
</comment>
<evidence type="ECO:0000313" key="2">
    <source>
        <dbReference type="Proteomes" id="UP001066276"/>
    </source>
</evidence>
<evidence type="ECO:0000313" key="1">
    <source>
        <dbReference type="EMBL" id="KAJ1172406.1"/>
    </source>
</evidence>
<protein>
    <submittedName>
        <fullName evidence="1">Uncharacterized protein</fullName>
    </submittedName>
</protein>
<reference evidence="1" key="1">
    <citation type="journal article" date="2022" name="bioRxiv">
        <title>Sequencing and chromosome-scale assembly of the giantPleurodeles waltlgenome.</title>
        <authorList>
            <person name="Brown T."/>
            <person name="Elewa A."/>
            <person name="Iarovenko S."/>
            <person name="Subramanian E."/>
            <person name="Araus A.J."/>
            <person name="Petzold A."/>
            <person name="Susuki M."/>
            <person name="Suzuki K.-i.T."/>
            <person name="Hayashi T."/>
            <person name="Toyoda A."/>
            <person name="Oliveira C."/>
            <person name="Osipova E."/>
            <person name="Leigh N.D."/>
            <person name="Simon A."/>
            <person name="Yun M.H."/>
        </authorList>
    </citation>
    <scope>NUCLEOTIDE SEQUENCE</scope>
    <source>
        <strain evidence="1">20211129_DDA</strain>
        <tissue evidence="1">Liver</tissue>
    </source>
</reference>
<sequence length="85" mass="9527">MFDGGLGIPDGYYLGTRVVPVNEWFACVWYDPPYNLELHHLGLDRPLDLLYDSTTPVKALPVPECRCYAGEWPGTLSNELVASQI</sequence>
<dbReference type="AlphaFoldDB" id="A0AAV7T8L7"/>